<organism evidence="1 2">
    <name type="scientific">Kribbella koreensis</name>
    <dbReference type="NCBI Taxonomy" id="57909"/>
    <lineage>
        <taxon>Bacteria</taxon>
        <taxon>Bacillati</taxon>
        <taxon>Actinomycetota</taxon>
        <taxon>Actinomycetes</taxon>
        <taxon>Propionibacteriales</taxon>
        <taxon>Kribbellaceae</taxon>
        <taxon>Kribbella</taxon>
    </lineage>
</organism>
<dbReference type="Proteomes" id="UP001500542">
    <property type="component" value="Unassembled WGS sequence"/>
</dbReference>
<evidence type="ECO:0000313" key="2">
    <source>
        <dbReference type="Proteomes" id="UP001500542"/>
    </source>
</evidence>
<protein>
    <submittedName>
        <fullName evidence="1">Uncharacterized protein</fullName>
    </submittedName>
</protein>
<gene>
    <name evidence="1" type="ORF">GCM10009554_10310</name>
</gene>
<keyword evidence="2" id="KW-1185">Reference proteome</keyword>
<reference evidence="1 2" key="1">
    <citation type="journal article" date="2019" name="Int. J. Syst. Evol. Microbiol.">
        <title>The Global Catalogue of Microorganisms (GCM) 10K type strain sequencing project: providing services to taxonomists for standard genome sequencing and annotation.</title>
        <authorList>
            <consortium name="The Broad Institute Genomics Platform"/>
            <consortium name="The Broad Institute Genome Sequencing Center for Infectious Disease"/>
            <person name="Wu L."/>
            <person name="Ma J."/>
        </authorList>
    </citation>
    <scope>NUCLEOTIDE SEQUENCE [LARGE SCALE GENOMIC DNA]</scope>
    <source>
        <strain evidence="1 2">JCM 10977</strain>
    </source>
</reference>
<name>A0ABN1PJH2_9ACTN</name>
<comment type="caution">
    <text evidence="1">The sequence shown here is derived from an EMBL/GenBank/DDBJ whole genome shotgun (WGS) entry which is preliminary data.</text>
</comment>
<evidence type="ECO:0000313" key="1">
    <source>
        <dbReference type="EMBL" id="GAA0928614.1"/>
    </source>
</evidence>
<dbReference type="EMBL" id="BAAAHK010000003">
    <property type="protein sequence ID" value="GAA0928614.1"/>
    <property type="molecule type" value="Genomic_DNA"/>
</dbReference>
<sequence length="172" mass="17428">MVAGIAAGALVVGAGVWYFALRRDGGPLSGNVLGDAVCLSVGETADATIGNLPLTNTGSDPITITAVSLTGPDGVDNDGALLVPEGANSSSGSKTGWAFGNGPFDGENGTPTLAVGAQLAKSAGAKLVVHVHRPDPLGEARLTGIRIEYRSGLRHYAREMGPRHTLRPGRCS</sequence>
<accession>A0ABN1PJH2</accession>
<proteinExistence type="predicted"/>